<dbReference type="FunFam" id="1.25.40.10:FF:000138">
    <property type="entry name" value="Protein arginine methyltransferase 9"/>
    <property type="match status" value="1"/>
</dbReference>
<dbReference type="PROSITE" id="PS50005">
    <property type="entry name" value="TPR"/>
    <property type="match status" value="1"/>
</dbReference>
<evidence type="ECO:0000256" key="8">
    <source>
        <dbReference type="ARBA" id="ARBA00022803"/>
    </source>
</evidence>
<dbReference type="FunFam" id="3.40.50.150:FF:000384">
    <property type="entry name" value="Protein arginine methyltransferase 9"/>
    <property type="match status" value="1"/>
</dbReference>
<keyword evidence="5 13" id="KW-0808">Transferase</keyword>
<dbReference type="FunFam" id="3.40.50.150:FF:000078">
    <property type="entry name" value="Protein arginine methyltransferase 9"/>
    <property type="match status" value="1"/>
</dbReference>
<dbReference type="InterPro" id="IPR029063">
    <property type="entry name" value="SAM-dependent_MTases_sf"/>
</dbReference>
<evidence type="ECO:0000256" key="4">
    <source>
        <dbReference type="ARBA" id="ARBA00022603"/>
    </source>
</evidence>
<evidence type="ECO:0000256" key="3">
    <source>
        <dbReference type="ARBA" id="ARBA00022490"/>
    </source>
</evidence>
<reference evidence="15" key="1">
    <citation type="submission" date="2022-03" db="EMBL/GenBank/DDBJ databases">
        <authorList>
            <person name="Alioto T."/>
            <person name="Alioto T."/>
            <person name="Gomez Garrido J."/>
        </authorList>
    </citation>
    <scope>NUCLEOTIDE SEQUENCE</scope>
</reference>
<keyword evidence="7" id="KW-0677">Repeat</keyword>
<evidence type="ECO:0000256" key="2">
    <source>
        <dbReference type="ARBA" id="ARBA00011935"/>
    </source>
</evidence>
<comment type="catalytic activity">
    <reaction evidence="9">
        <text>L-arginyl-[protein] + 2 S-adenosyl-L-methionine = N(omega),N(omega)'-dimethyl-L-arginyl-[protein] + 2 S-adenosyl-L-homocysteine + 2 H(+)</text>
        <dbReference type="Rhea" id="RHEA:48108"/>
        <dbReference type="Rhea" id="RHEA-COMP:10532"/>
        <dbReference type="Rhea" id="RHEA-COMP:11992"/>
        <dbReference type="ChEBI" id="CHEBI:15378"/>
        <dbReference type="ChEBI" id="CHEBI:29965"/>
        <dbReference type="ChEBI" id="CHEBI:57856"/>
        <dbReference type="ChEBI" id="CHEBI:59789"/>
        <dbReference type="ChEBI" id="CHEBI:88221"/>
        <dbReference type="EC" id="2.1.1.320"/>
    </reaction>
</comment>
<comment type="subcellular location">
    <subcellularLocation>
        <location evidence="1">Cytoplasm</location>
    </subcellularLocation>
</comment>
<keyword evidence="4 13" id="KW-0489">Methyltransferase</keyword>
<keyword evidence="3" id="KW-0963">Cytoplasm</keyword>
<proteinExistence type="predicted"/>
<evidence type="ECO:0000256" key="7">
    <source>
        <dbReference type="ARBA" id="ARBA00022737"/>
    </source>
</evidence>
<evidence type="ECO:0000313" key="16">
    <source>
        <dbReference type="Proteomes" id="UP001295444"/>
    </source>
</evidence>
<evidence type="ECO:0000256" key="10">
    <source>
        <dbReference type="ARBA" id="ARBA00069513"/>
    </source>
</evidence>
<dbReference type="Proteomes" id="UP001295444">
    <property type="component" value="Chromosome 06"/>
</dbReference>
<name>A0AAD1SIX5_PELCU</name>
<dbReference type="InterPro" id="IPR055135">
    <property type="entry name" value="PRMT_dom"/>
</dbReference>
<dbReference type="Gene3D" id="2.70.160.11">
    <property type="entry name" value="Hnrnp arginine n-methyltransferase1"/>
    <property type="match status" value="2"/>
</dbReference>
<organism evidence="15 16">
    <name type="scientific">Pelobates cultripes</name>
    <name type="common">Western spadefoot toad</name>
    <dbReference type="NCBI Taxonomy" id="61616"/>
    <lineage>
        <taxon>Eukaryota</taxon>
        <taxon>Metazoa</taxon>
        <taxon>Chordata</taxon>
        <taxon>Craniata</taxon>
        <taxon>Vertebrata</taxon>
        <taxon>Euteleostomi</taxon>
        <taxon>Amphibia</taxon>
        <taxon>Batrachia</taxon>
        <taxon>Anura</taxon>
        <taxon>Pelobatoidea</taxon>
        <taxon>Pelobatidae</taxon>
        <taxon>Pelobates</taxon>
    </lineage>
</organism>
<accession>A0AAD1SIX5</accession>
<dbReference type="GO" id="GO:0005634">
    <property type="term" value="C:nucleus"/>
    <property type="evidence" value="ECO:0007669"/>
    <property type="project" value="TreeGrafter"/>
</dbReference>
<evidence type="ECO:0000256" key="12">
    <source>
        <dbReference type="PROSITE-ProRule" id="PRU00339"/>
    </source>
</evidence>
<evidence type="ECO:0000256" key="5">
    <source>
        <dbReference type="ARBA" id="ARBA00022679"/>
    </source>
</evidence>
<evidence type="ECO:0000256" key="1">
    <source>
        <dbReference type="ARBA" id="ARBA00004496"/>
    </source>
</evidence>
<dbReference type="FunFam" id="2.70.160.11:FF:000006">
    <property type="entry name" value="Protein arginine methyltransferase 9"/>
    <property type="match status" value="1"/>
</dbReference>
<dbReference type="AlphaFoldDB" id="A0AAD1SIX5"/>
<dbReference type="PROSITE" id="PS51678">
    <property type="entry name" value="SAM_MT_PRMT"/>
    <property type="match status" value="2"/>
</dbReference>
<dbReference type="SUPFAM" id="SSF53335">
    <property type="entry name" value="S-adenosyl-L-methionine-dependent methyltransferases"/>
    <property type="match status" value="2"/>
</dbReference>
<dbReference type="GO" id="GO:0035243">
    <property type="term" value="F:protein-arginine omega-N symmetric methyltransferase activity"/>
    <property type="evidence" value="ECO:0007669"/>
    <property type="project" value="UniProtKB-EC"/>
</dbReference>
<keyword evidence="16" id="KW-1185">Reference proteome</keyword>
<dbReference type="PANTHER" id="PTHR11006:SF60">
    <property type="entry name" value="PROTEIN ARGININE N-METHYLTRANSFERASE 9"/>
    <property type="match status" value="1"/>
</dbReference>
<evidence type="ECO:0000256" key="11">
    <source>
        <dbReference type="ARBA" id="ARBA00076152"/>
    </source>
</evidence>
<dbReference type="EMBL" id="OW240917">
    <property type="protein sequence ID" value="CAH2301132.1"/>
    <property type="molecule type" value="Genomic_DNA"/>
</dbReference>
<dbReference type="InterPro" id="IPR011990">
    <property type="entry name" value="TPR-like_helical_dom_sf"/>
</dbReference>
<dbReference type="Gene3D" id="3.40.50.150">
    <property type="entry name" value="Vaccinia Virus protein VP39"/>
    <property type="match status" value="2"/>
</dbReference>
<evidence type="ECO:0000256" key="9">
    <source>
        <dbReference type="ARBA" id="ARBA00048612"/>
    </source>
</evidence>
<dbReference type="InterPro" id="IPR025799">
    <property type="entry name" value="Arg_MeTrfase"/>
</dbReference>
<dbReference type="SUPFAM" id="SSF48452">
    <property type="entry name" value="TPR-like"/>
    <property type="match status" value="1"/>
</dbReference>
<feature type="domain" description="Protein arginine N-methyltransferase" evidence="14">
    <location>
        <begin position="745"/>
        <end position="837"/>
    </location>
</feature>
<gene>
    <name evidence="15" type="ORF">PECUL_23A000448</name>
</gene>
<dbReference type="Pfam" id="PF06325">
    <property type="entry name" value="PrmA"/>
    <property type="match status" value="1"/>
</dbReference>
<dbReference type="InterPro" id="IPR019734">
    <property type="entry name" value="TPR_rpt"/>
</dbReference>
<dbReference type="EC" id="2.1.1.320" evidence="2"/>
<evidence type="ECO:0000259" key="14">
    <source>
        <dbReference type="Pfam" id="PF22528"/>
    </source>
</evidence>
<dbReference type="Pfam" id="PF22528">
    <property type="entry name" value="PRMT_C"/>
    <property type="match status" value="1"/>
</dbReference>
<evidence type="ECO:0000256" key="6">
    <source>
        <dbReference type="ARBA" id="ARBA00022691"/>
    </source>
</evidence>
<protein>
    <recommendedName>
        <fullName evidence="10">Protein arginine N-methyltransferase 9</fullName>
        <ecNumber evidence="2">2.1.1.320</ecNumber>
    </recommendedName>
    <alternativeName>
        <fullName evidence="11">Protein arginine N-methyltransferase 10</fullName>
    </alternativeName>
</protein>
<dbReference type="PANTHER" id="PTHR11006">
    <property type="entry name" value="PROTEIN ARGININE N-METHYLTRANSFERASE"/>
    <property type="match status" value="1"/>
</dbReference>
<dbReference type="GO" id="GO:0032259">
    <property type="term" value="P:methylation"/>
    <property type="evidence" value="ECO:0007669"/>
    <property type="project" value="UniProtKB-KW"/>
</dbReference>
<keyword evidence="6 13" id="KW-0949">S-adenosyl-L-methionine</keyword>
<evidence type="ECO:0000313" key="15">
    <source>
        <dbReference type="EMBL" id="CAH2301132.1"/>
    </source>
</evidence>
<dbReference type="Gene3D" id="1.25.40.10">
    <property type="entry name" value="Tetratricopeptide repeat domain"/>
    <property type="match status" value="1"/>
</dbReference>
<sequence length="845" mass="94311">MSEGGSRIPRRGRKAGRAAGRRELVARSVHSAQLCLEEQDYGTAYAHFLLVLSLAPELKDDFKETFQYTLLKWAEELNAINRSQDLFNCYEQALELFPSDDVICNSMGEQLFRLGFRDEAAAYFYKAVKLNPNSVDAKENFYRVANWLVERWHFVMLNDKKRNLMYQKAIHKAIQKGCKTVLDIGTGTGILSMFAKQAGALHVYACELSKTMYELACEVVTANQMGNGIKLLHMKSYDLQIPDHIPDRVSLVVTETLDAGLFGEGIIETLIHAWKNLLLPPKPSEAYSGVCGQVIPAGAVVYGMAVECPEIRRHHRVGVKELAGVYLGTGVQFWSPVPSSHRSADITEPYDTEKMSRVPGGYKTLSQPFQALTVDFNSLQDLESIAAGKTCRLSIPVCEQGTLDCFITWFVLHLDNEHCLSTVPNEETCWEQAVFPLQNLPDGDYLVKPGDTIVVDISCPGCYLRCDFVTISRAGCLADDGGHSSKLSDNMILGNESELCDALASLHTTTLEDSTQMQCILETNEIALINNVLYHEQFKTAMSKVISSFISRENGSSWVNISSQPDEAVAYATVEPVYILDVSEGFSILPVVAAQLGQVKSYSSVEKLQHRLTIERLLETNGLAKDSLEFWMSKLDADDELLQRPKSDKLWSVIILDVIDISGLMRQEVMEKAAIARCLLQSGGKIFPQRIVMRGVLIESQTLLQESFVQGTDPTLGFLIAPSINQFKVPVHVFLNLSTLPHIPLSESIDLLHLEIMNPYSNHLNNSSTEIKVRIHKSGQVTAVPFWYHLYLDEEISIDTSSESSHWKQAAFVLDTPLQVEVGEELLLNVHFQNSNVSMTLKKLQ</sequence>
<dbReference type="GO" id="GO:0042054">
    <property type="term" value="F:histone methyltransferase activity"/>
    <property type="evidence" value="ECO:0007669"/>
    <property type="project" value="TreeGrafter"/>
</dbReference>
<feature type="repeat" description="TPR" evidence="12">
    <location>
        <begin position="101"/>
        <end position="134"/>
    </location>
</feature>
<dbReference type="GO" id="GO:0005737">
    <property type="term" value="C:cytoplasm"/>
    <property type="evidence" value="ECO:0007669"/>
    <property type="project" value="UniProtKB-SubCell"/>
</dbReference>
<dbReference type="CDD" id="cd02440">
    <property type="entry name" value="AdoMet_MTases"/>
    <property type="match status" value="1"/>
</dbReference>
<keyword evidence="8 12" id="KW-0802">TPR repeat</keyword>
<evidence type="ECO:0000256" key="13">
    <source>
        <dbReference type="PROSITE-ProRule" id="PRU01015"/>
    </source>
</evidence>